<evidence type="ECO:0000313" key="2">
    <source>
        <dbReference type="Proteomes" id="UP000317835"/>
    </source>
</evidence>
<reference evidence="1 2" key="1">
    <citation type="submission" date="2019-02" db="EMBL/GenBank/DDBJ databases">
        <title>Deep-cultivation of Planctomycetes and their phenomic and genomic characterization uncovers novel biology.</title>
        <authorList>
            <person name="Wiegand S."/>
            <person name="Jogler M."/>
            <person name="Boedeker C."/>
            <person name="Pinto D."/>
            <person name="Vollmers J."/>
            <person name="Rivas-Marin E."/>
            <person name="Kohn T."/>
            <person name="Peeters S.H."/>
            <person name="Heuer A."/>
            <person name="Rast P."/>
            <person name="Oberbeckmann S."/>
            <person name="Bunk B."/>
            <person name="Jeske O."/>
            <person name="Meyerdierks A."/>
            <person name="Storesund J.E."/>
            <person name="Kallscheuer N."/>
            <person name="Luecker S."/>
            <person name="Lage O.M."/>
            <person name="Pohl T."/>
            <person name="Merkel B.J."/>
            <person name="Hornburger P."/>
            <person name="Mueller R.-W."/>
            <person name="Bruemmer F."/>
            <person name="Labrenz M."/>
            <person name="Spormann A.M."/>
            <person name="Op den Camp H."/>
            <person name="Overmann J."/>
            <person name="Amann R."/>
            <person name="Jetten M.S.M."/>
            <person name="Mascher T."/>
            <person name="Medema M.H."/>
            <person name="Devos D.P."/>
            <person name="Kaster A.-K."/>
            <person name="Ovreas L."/>
            <person name="Rohde M."/>
            <person name="Galperin M.Y."/>
            <person name="Jogler C."/>
        </authorList>
    </citation>
    <scope>NUCLEOTIDE SEQUENCE [LARGE SCALE GENOMIC DNA]</scope>
    <source>
        <strain evidence="1 2">ElP</strain>
    </source>
</reference>
<dbReference type="Pfam" id="PF07591">
    <property type="entry name" value="PT-HINT"/>
    <property type="match status" value="1"/>
</dbReference>
<organism evidence="1 2">
    <name type="scientific">Tautonia plasticadhaerens</name>
    <dbReference type="NCBI Taxonomy" id="2527974"/>
    <lineage>
        <taxon>Bacteria</taxon>
        <taxon>Pseudomonadati</taxon>
        <taxon>Planctomycetota</taxon>
        <taxon>Planctomycetia</taxon>
        <taxon>Isosphaerales</taxon>
        <taxon>Isosphaeraceae</taxon>
        <taxon>Tautonia</taxon>
    </lineage>
</organism>
<dbReference type="Proteomes" id="UP000317835">
    <property type="component" value="Chromosome"/>
</dbReference>
<dbReference type="SUPFAM" id="SSF48452">
    <property type="entry name" value="TPR-like"/>
    <property type="match status" value="1"/>
</dbReference>
<proteinExistence type="predicted"/>
<dbReference type="OrthoDB" id="285999at2"/>
<dbReference type="AlphaFoldDB" id="A0A518H523"/>
<dbReference type="SUPFAM" id="SSF51294">
    <property type="entry name" value="Hedgehog/intein (Hint) domain"/>
    <property type="match status" value="1"/>
</dbReference>
<dbReference type="RefSeq" id="WP_145271867.1">
    <property type="nucleotide sequence ID" value="NZ_CP036426.1"/>
</dbReference>
<dbReference type="Gene3D" id="2.170.16.10">
    <property type="entry name" value="Hedgehog/Intein (Hint) domain"/>
    <property type="match status" value="1"/>
</dbReference>
<dbReference type="KEGG" id="tpla:ElP_38420"/>
<gene>
    <name evidence="1" type="ORF">ElP_38420</name>
</gene>
<name>A0A518H523_9BACT</name>
<dbReference type="Gene3D" id="1.25.40.10">
    <property type="entry name" value="Tetratricopeptide repeat domain"/>
    <property type="match status" value="1"/>
</dbReference>
<evidence type="ECO:0000313" key="1">
    <source>
        <dbReference type="EMBL" id="QDV35933.1"/>
    </source>
</evidence>
<dbReference type="CDD" id="cd00081">
    <property type="entry name" value="Hint"/>
    <property type="match status" value="1"/>
</dbReference>
<dbReference type="InterPro" id="IPR036844">
    <property type="entry name" value="Hint_dom_sf"/>
</dbReference>
<evidence type="ECO:0008006" key="3">
    <source>
        <dbReference type="Google" id="ProtNLM"/>
    </source>
</evidence>
<keyword evidence="2" id="KW-1185">Reference proteome</keyword>
<accession>A0A518H523</accession>
<dbReference type="InterPro" id="IPR011990">
    <property type="entry name" value="TPR-like_helical_dom_sf"/>
</dbReference>
<protein>
    <recommendedName>
        <fullName evidence="3">Hint domain-containing protein</fullName>
    </recommendedName>
</protein>
<sequence>MMSATAIGPMLLVGLGLAIGGDSPGQVTPADDEAYRAASEEAGRDADAQVALALWCEANGRPSRASHHLALAVLIDPDHEGARGLMGQIRRGESWRRPSDAFPGPDQDANRVALREEYEGRRSRMDQTAEAHWDLGLWCEQNGLADEALAHFSAVTRIDPSREAAWKRIGYKKRGGRWMTDAQIAAERAEAEARDAAEAEWLPRLEQWARMLKDPARRGEAIAGLATVDHPLLVPAAWSTLVTGRYADQPAAAQVLGQIDARDASRALATLAVFTQDAEVRRIATETLKRRDAREWADLLIGMIRRPIQYSVRPVAGPGSAGELFVEGERYNRRRVYAAPSAPQVPILPGDQVVLGPDGLPVLRRQFQYSDWLPVGIVPFLPPQPLAPAPGDREDFIEQLERVGVDRGLAETALRNQLEHRSNMPFDATINVGRTRLRAGTYITGIRSVEIPVGQAVIEARQAAETVQSQLARDVAAIEAYNAPIKRLNERVVPVLEEAAGVRKGVEPEAWRAWYINQIGMRQVLPRPANGGSTFTDVVSVQPRPLPVGVFDQPAAVVRVTSSCFGKGTLVRTADGIEPIEAIEVGDLVLSQDPGSGLLDYRPVVDVHYTPSSATFDVGIGGETIVSSEFHRFWVAGRGWVMARDLRVGDPIRMLGGVARVESIEDGQEQPVYNIDVADHRSFFVGTTGALVHDFSLPKTTLQPFDAVPDLASLAEQAGPASGE</sequence>
<dbReference type="EMBL" id="CP036426">
    <property type="protein sequence ID" value="QDV35933.1"/>
    <property type="molecule type" value="Genomic_DNA"/>
</dbReference>